<proteinExistence type="predicted"/>
<dbReference type="Proteomes" id="UP001610335">
    <property type="component" value="Unassembled WGS sequence"/>
</dbReference>
<accession>A0ABR4ISL3</accession>
<gene>
    <name evidence="1" type="ORF">BDW59DRAFT_13890</name>
</gene>
<dbReference type="EMBL" id="JBFXLS010000011">
    <property type="protein sequence ID" value="KAL2830767.1"/>
    <property type="molecule type" value="Genomic_DNA"/>
</dbReference>
<keyword evidence="2" id="KW-1185">Reference proteome</keyword>
<name>A0ABR4ISL3_9EURO</name>
<evidence type="ECO:0000313" key="2">
    <source>
        <dbReference type="Proteomes" id="UP001610335"/>
    </source>
</evidence>
<organism evidence="1 2">
    <name type="scientific">Aspergillus cavernicola</name>
    <dbReference type="NCBI Taxonomy" id="176166"/>
    <lineage>
        <taxon>Eukaryota</taxon>
        <taxon>Fungi</taxon>
        <taxon>Dikarya</taxon>
        <taxon>Ascomycota</taxon>
        <taxon>Pezizomycotina</taxon>
        <taxon>Eurotiomycetes</taxon>
        <taxon>Eurotiomycetidae</taxon>
        <taxon>Eurotiales</taxon>
        <taxon>Aspergillaceae</taxon>
        <taxon>Aspergillus</taxon>
        <taxon>Aspergillus subgen. Nidulantes</taxon>
    </lineage>
</organism>
<reference evidence="1 2" key="1">
    <citation type="submission" date="2024-07" db="EMBL/GenBank/DDBJ databases">
        <title>Section-level genome sequencing and comparative genomics of Aspergillus sections Usti and Cavernicolus.</title>
        <authorList>
            <consortium name="Lawrence Berkeley National Laboratory"/>
            <person name="Nybo J.L."/>
            <person name="Vesth T.C."/>
            <person name="Theobald S."/>
            <person name="Frisvad J.C."/>
            <person name="Larsen T.O."/>
            <person name="Kjaerboelling I."/>
            <person name="Rothschild-Mancinelli K."/>
            <person name="Lyhne E.K."/>
            <person name="Kogle M.E."/>
            <person name="Barry K."/>
            <person name="Clum A."/>
            <person name="Na H."/>
            <person name="Ledsgaard L."/>
            <person name="Lin J."/>
            <person name="Lipzen A."/>
            <person name="Kuo A."/>
            <person name="Riley R."/>
            <person name="Mondo S."/>
            <person name="LaButti K."/>
            <person name="Haridas S."/>
            <person name="Pangalinan J."/>
            <person name="Salamov A.A."/>
            <person name="Simmons B.A."/>
            <person name="Magnuson J.K."/>
            <person name="Chen J."/>
            <person name="Drula E."/>
            <person name="Henrissat B."/>
            <person name="Wiebenga A."/>
            <person name="Lubbers R.J."/>
            <person name="Gomes A.C."/>
            <person name="Makela M.R."/>
            <person name="Stajich J."/>
            <person name="Grigoriev I.V."/>
            <person name="Mortensen U.H."/>
            <person name="De vries R.P."/>
            <person name="Baker S.E."/>
            <person name="Andersen M.R."/>
        </authorList>
    </citation>
    <scope>NUCLEOTIDE SEQUENCE [LARGE SCALE GENOMIC DNA]</scope>
    <source>
        <strain evidence="1 2">CBS 600.67</strain>
    </source>
</reference>
<comment type="caution">
    <text evidence="1">The sequence shown here is derived from an EMBL/GenBank/DDBJ whole genome shotgun (WGS) entry which is preliminary data.</text>
</comment>
<sequence>MAPVRRVISAEWVTDFLQYVLDQDQSLTILIVCATRDSFLEQLLATVHLQSAEATSHHQLLTKTLGLLSRSRSVRTVFCPTVEHLRACLSAGGDWQAATAGDMQKKRSSLAILNPLRLHLSTREFSAQGLSRTLANAVESSSRADMDIVLCEPRDALDPASTERGETLWYVDVPLLSNSLRVGTEGNDWTGRAVPVKRVVQRWFQFTDPSNREDHIMNS</sequence>
<protein>
    <submittedName>
        <fullName evidence="1">Uncharacterized protein</fullName>
    </submittedName>
</protein>
<evidence type="ECO:0000313" key="1">
    <source>
        <dbReference type="EMBL" id="KAL2830767.1"/>
    </source>
</evidence>